<evidence type="ECO:0000313" key="2">
    <source>
        <dbReference type="Proteomes" id="UP001250214"/>
    </source>
</evidence>
<sequence length="47" mass="4895">MSSQTVEASNDPAPVVQLAAARRVYGTGGNEVAALDEVNTGFGRNHH</sequence>
<accession>A0ABU2H2S6</accession>
<evidence type="ECO:0000313" key="1">
    <source>
        <dbReference type="EMBL" id="MDS1269605.1"/>
    </source>
</evidence>
<reference evidence="2" key="1">
    <citation type="submission" date="2023-07" db="EMBL/GenBank/DDBJ databases">
        <title>Novel species in the genus Lipingzhangella isolated from Sambhar Salt Lake.</title>
        <authorList>
            <person name="Jiya N."/>
            <person name="Kajale S."/>
            <person name="Sharma A."/>
        </authorList>
    </citation>
    <scope>NUCLEOTIDE SEQUENCE [LARGE SCALE GENOMIC DNA]</scope>
    <source>
        <strain evidence="2">LS1_29</strain>
    </source>
</reference>
<evidence type="ECO:0008006" key="3">
    <source>
        <dbReference type="Google" id="ProtNLM"/>
    </source>
</evidence>
<proteinExistence type="predicted"/>
<dbReference type="Proteomes" id="UP001250214">
    <property type="component" value="Unassembled WGS sequence"/>
</dbReference>
<comment type="caution">
    <text evidence="1">The sequence shown here is derived from an EMBL/GenBank/DDBJ whole genome shotgun (WGS) entry which is preliminary data.</text>
</comment>
<name>A0ABU2H2S6_9ACTN</name>
<dbReference type="RefSeq" id="WP_310911065.1">
    <property type="nucleotide sequence ID" value="NZ_JAVLVT010000001.1"/>
</dbReference>
<protein>
    <recommendedName>
        <fullName evidence="3">ABC transporter ATP-binding protein</fullName>
    </recommendedName>
</protein>
<organism evidence="1 2">
    <name type="scientific">Lipingzhangella rawalii</name>
    <dbReference type="NCBI Taxonomy" id="2055835"/>
    <lineage>
        <taxon>Bacteria</taxon>
        <taxon>Bacillati</taxon>
        <taxon>Actinomycetota</taxon>
        <taxon>Actinomycetes</taxon>
        <taxon>Streptosporangiales</taxon>
        <taxon>Nocardiopsidaceae</taxon>
        <taxon>Lipingzhangella</taxon>
    </lineage>
</organism>
<dbReference type="EMBL" id="JAVLVT010000001">
    <property type="protein sequence ID" value="MDS1269605.1"/>
    <property type="molecule type" value="Genomic_DNA"/>
</dbReference>
<gene>
    <name evidence="1" type="ORF">RIF23_04785</name>
</gene>
<keyword evidence="2" id="KW-1185">Reference proteome</keyword>